<dbReference type="Proteomes" id="UP000037566">
    <property type="component" value="Unassembled WGS sequence"/>
</dbReference>
<dbReference type="PANTHER" id="PTHR42240:SF1">
    <property type="entry name" value="DUF211 DOMAIN-CONTAINING PROTEIN"/>
    <property type="match status" value="1"/>
</dbReference>
<dbReference type="KEGG" id="keu:S101446_03096"/>
<dbReference type="RefSeq" id="WP_053323790.1">
    <property type="nucleotide sequence ID" value="NZ_CP021467.1"/>
</dbReference>
<accession>A0A0M0EE95</accession>
<dbReference type="EMBL" id="LHUQ01000025">
    <property type="protein sequence ID" value="KON63599.1"/>
    <property type="molecule type" value="Genomic_DNA"/>
</dbReference>
<dbReference type="Gene3D" id="3.30.70.1340">
    <property type="entry name" value="MTH889-like domain"/>
    <property type="match status" value="1"/>
</dbReference>
<dbReference type="STRING" id="33995.KOEU_29280"/>
<keyword evidence="2" id="KW-1185">Reference proteome</keyword>
<organism evidence="1 2">
    <name type="scientific">Komagataeibacter europaeus</name>
    <name type="common">Gluconacetobacter europaeus</name>
    <dbReference type="NCBI Taxonomy" id="33995"/>
    <lineage>
        <taxon>Bacteria</taxon>
        <taxon>Pseudomonadati</taxon>
        <taxon>Pseudomonadota</taxon>
        <taxon>Alphaproteobacteria</taxon>
        <taxon>Acetobacterales</taxon>
        <taxon>Acetobacteraceae</taxon>
        <taxon>Komagataeibacter</taxon>
    </lineage>
</organism>
<sequence>MDGQLNVRRVLLDVDLSMRGPTLTAVAAAIQSSPGVAACSITVTEIDTETIGTDVTIEGENMDYESIVEAIEKTGAVVHSLDHLATGDRLIESVLRRR</sequence>
<dbReference type="Pfam" id="PF02680">
    <property type="entry name" value="DUF211"/>
    <property type="match status" value="1"/>
</dbReference>
<dbReference type="SUPFAM" id="SSF160363">
    <property type="entry name" value="MTH889-like"/>
    <property type="match status" value="1"/>
</dbReference>
<name>A0A0M0EE95_KOMEU</name>
<evidence type="ECO:0008006" key="3">
    <source>
        <dbReference type="Google" id="ProtNLM"/>
    </source>
</evidence>
<protein>
    <recommendedName>
        <fullName evidence="3">DUF211 domain-containing protein</fullName>
    </recommendedName>
</protein>
<evidence type="ECO:0000313" key="1">
    <source>
        <dbReference type="EMBL" id="KON63599.1"/>
    </source>
</evidence>
<proteinExistence type="predicted"/>
<evidence type="ECO:0000313" key="2">
    <source>
        <dbReference type="Proteomes" id="UP000037566"/>
    </source>
</evidence>
<comment type="caution">
    <text evidence="1">The sequence shown here is derived from an EMBL/GenBank/DDBJ whole genome shotgun (WGS) entry which is preliminary data.</text>
</comment>
<dbReference type="InterPro" id="IPR003831">
    <property type="entry name" value="DUF211"/>
</dbReference>
<reference evidence="1" key="1">
    <citation type="submission" date="2015-08" db="EMBL/GenBank/DDBJ databases">
        <title>Draft genome sequence of Komagataeibacter europaeus CECT 8546 a cellulose producer strain from vinegar produced by the traditional method.</title>
        <authorList>
            <person name="Poehlein A."/>
            <person name="Valera M.J."/>
            <person name="Haack F.S."/>
            <person name="Mas A."/>
            <person name="Daniel R."/>
            <person name="Streit W.R."/>
            <person name="Mateo E."/>
        </authorList>
    </citation>
    <scope>NUCLEOTIDE SEQUENCE [LARGE SCALE GENOMIC DNA]</scope>
    <source>
        <strain evidence="1">CECT 8546</strain>
    </source>
</reference>
<dbReference type="PATRIC" id="fig|33995.3.peg.3249"/>
<dbReference type="PANTHER" id="PTHR42240">
    <property type="entry name" value="DUF211 DOMAIN-CONTAINING PROTEIN"/>
    <property type="match status" value="1"/>
</dbReference>
<gene>
    <name evidence="1" type="ORF">KOEU_29280</name>
</gene>
<dbReference type="AlphaFoldDB" id="A0A0M0EE95"/>
<dbReference type="InterPro" id="IPR023129">
    <property type="entry name" value="MTH889-like_dom_sf"/>
</dbReference>
<dbReference type="OrthoDB" id="4730654at2"/>